<dbReference type="GO" id="GO:0016491">
    <property type="term" value="F:oxidoreductase activity"/>
    <property type="evidence" value="ECO:0007669"/>
    <property type="project" value="InterPro"/>
</dbReference>
<dbReference type="AlphaFoldDB" id="A0A4V6NMQ7"/>
<dbReference type="InterPro" id="IPR009799">
    <property type="entry name" value="EthD_dom"/>
</dbReference>
<keyword evidence="3" id="KW-1185">Reference proteome</keyword>
<evidence type="ECO:0000313" key="3">
    <source>
        <dbReference type="Proteomes" id="UP000294881"/>
    </source>
</evidence>
<proteinExistence type="predicted"/>
<feature type="domain" description="EthD" evidence="1">
    <location>
        <begin position="12"/>
        <end position="105"/>
    </location>
</feature>
<evidence type="ECO:0000313" key="2">
    <source>
        <dbReference type="EMBL" id="TCO08506.1"/>
    </source>
</evidence>
<dbReference type="EMBL" id="SLWL01000023">
    <property type="protein sequence ID" value="TCO08506.1"/>
    <property type="molecule type" value="Genomic_DNA"/>
</dbReference>
<dbReference type="Proteomes" id="UP000294881">
    <property type="component" value="Unassembled WGS sequence"/>
</dbReference>
<sequence>MIKLTFCLVRLPHLTRAEFQSYWREKHAPLVRSHAGALRLRRYVQSHTLPEDAAPWLSASRGAPAEFDGVAELWWDSMADFTHRSPEAAAAGAALLADEKTFIDLAKSPIFVTGEFEVVPGEK</sequence>
<reference evidence="2 3" key="1">
    <citation type="submission" date="2019-03" db="EMBL/GenBank/DDBJ databases">
        <title>Genomic Encyclopedia of Type Strains, Phase IV (KMG-IV): sequencing the most valuable type-strain genomes for metagenomic binning, comparative biology and taxonomic classification.</title>
        <authorList>
            <person name="Goeker M."/>
        </authorList>
    </citation>
    <scope>NUCLEOTIDE SEQUENCE [LARGE SCALE GENOMIC DNA]</scope>
    <source>
        <strain evidence="2 3">DSM 22958</strain>
    </source>
</reference>
<comment type="caution">
    <text evidence="2">The sequence shown here is derived from an EMBL/GenBank/DDBJ whole genome shotgun (WGS) entry which is preliminary data.</text>
</comment>
<dbReference type="RefSeq" id="WP_132010628.1">
    <property type="nucleotide sequence ID" value="NZ_JBHUNN010000002.1"/>
</dbReference>
<gene>
    <name evidence="2" type="ORF">EV666_12324</name>
</gene>
<protein>
    <submittedName>
        <fullName evidence="2">Uncharacterized protein (TIGR02118 family)</fullName>
    </submittedName>
</protein>
<accession>A0A4V6NMQ7</accession>
<name>A0A4V6NMQ7_9HYPH</name>
<dbReference type="SUPFAM" id="SSF54909">
    <property type="entry name" value="Dimeric alpha+beta barrel"/>
    <property type="match status" value="1"/>
</dbReference>
<dbReference type="Gene3D" id="3.30.70.100">
    <property type="match status" value="1"/>
</dbReference>
<dbReference type="InterPro" id="IPR011008">
    <property type="entry name" value="Dimeric_a/b-barrel"/>
</dbReference>
<dbReference type="Pfam" id="PF07110">
    <property type="entry name" value="EthD"/>
    <property type="match status" value="1"/>
</dbReference>
<dbReference type="NCBIfam" id="TIGR02118">
    <property type="entry name" value="EthD family reductase"/>
    <property type="match status" value="1"/>
</dbReference>
<dbReference type="OrthoDB" id="6369070at2"/>
<evidence type="ECO:0000259" key="1">
    <source>
        <dbReference type="Pfam" id="PF07110"/>
    </source>
</evidence>
<organism evidence="2 3">
    <name type="scientific">Camelimonas lactis</name>
    <dbReference type="NCBI Taxonomy" id="659006"/>
    <lineage>
        <taxon>Bacteria</taxon>
        <taxon>Pseudomonadati</taxon>
        <taxon>Pseudomonadota</taxon>
        <taxon>Alphaproteobacteria</taxon>
        <taxon>Hyphomicrobiales</taxon>
        <taxon>Chelatococcaceae</taxon>
        <taxon>Camelimonas</taxon>
    </lineage>
</organism>